<dbReference type="EMBL" id="BDQA01000759">
    <property type="protein sequence ID" value="GBH22191.1"/>
    <property type="molecule type" value="Genomic_RNA"/>
</dbReference>
<proteinExistence type="predicted"/>
<evidence type="ECO:0000313" key="1">
    <source>
        <dbReference type="EMBL" id="GBH22191.1"/>
    </source>
</evidence>
<protein>
    <submittedName>
        <fullName evidence="1">Uncharacterized protein</fullName>
    </submittedName>
</protein>
<sequence>MFKPGGVRQVPPLRSALHVTEVNARIDGILRQLKEEYSDPFSYTISTSAPTNGARNAGVRKGRFRRRRAAAVSKLKIEVALKLLERFPIDDESQAYIIDVIRKMGEADSDPDLNAFGLYTTGVSMHVFGRPVVLGVPALDWIRARGINPGKSAFACDVARVDGVEVSVNKSAKTVSIRIGSDDLTVSFEPQPACRVPGAASVGCTDAPRAIIAPVAKNTTKAVDLRGLVDDGLSTSAAGGRVVLLDSVEEARLISAEVEASVGVKVKGVRQFASIEEAYAHVAMPIEEYAIDAGLGASYTALHKGGRLKQYADVNFYDAFKAVLAVELNRGRPEEIPEARRCALWLIGVLIVAPWHATSDGRASATPQDLVRGWLNGRKVGAEWLAPMAKASERTSYADEPFTIGERGESVTDELTGRTFSANSLGASVNAVRATQMTEILRAEKVLDSRGNVLPGKAAAKRELDKSLGAEDRVPVLFSSKGEIFTGAASALHAVRMQWFLSMYRAYSYDMHPDAPWVQLDFTSRLAIGGRRWFSKVKGAGAATLRYVQASMGVTPRIVADRSDGVMADRDRVYELHEDTPALVSHAVRMDPDKQDPAVYRNAGWRNELRDIIVEIAAKWSPRMLDMALDLRKQLRESDGTLETEVRNQDALNNLLRAFAWMQRPAWVGFATPDACSGLGTYPTTATIEHVEGSNVDSENFRRFFAREMLDIAHEPLTKMDMYRLGKGTSSGPGTSVLIRPSGGVIKLGAGVVRDDRIEVSRVKMQVKRVVMSANGDLLADEWVDSIREIGTVRRPNTVGRRDDVGKEVRYIYIIFLPVLLLQLMVNKSFETYEKDPRFASVFSNVHTEGVFGRDVARMIGKIHEANKKWESLIEKILVHERDFPRWDGHITAALAVIMQMANDAEGMFSSWTERNRSLLAATLLPYVEGRAVFQVSDLDSDIFVLLLNSMSSGDAWTSKLGSLVNRVLFNVTNEFYAKFSSAGAGDRTGWMREFEWETNPRPFVPRAKPFTVNGDASTAQVFGDDALELLKLQIGGATGHEYERMIADLIFLTSWAIRQSGFGTNPDDLQATDAAASFLNVYGWGDAIWRRSRGIGVTEKEGKKSVTDQVSAFGGAVMSGMSIYGYTVNTLVAILTGEEASAFGYVAEVSVYTYLRPSEEQAFVTMLPYPRAPFLMYMALGEHLLPENHVDISTLAKISDKAALAAEDVVKRGRMSGQYLYNDQGPLAIEPATQLASDTYIDEGRMDDAMAAIDTLKTLTADEREQMLDRQMKHALTSGIADKLATDTQVGPSLRLASAIDSTVRSESMIPDKQVTVGERILEFTDERVYNLVTAGNGQLWVLDADNRQMGRNAIPFLGTVVNSASPEFLVMQAIFGIAMEKERSLSKLPDTGSFSPNTIPGSTALGWARDYSTRVKGGYDDTVAFLRGMGHDAGTAARMATLRNDLRFTRIVEDMEEWKSSRVPEMSLSIRRFEELIRPMVEKEIVSDDLPGEPAYFASELIGVVTEAIAAITVNSTLMNITAYMDRQRSAAASPSVADFYTRPGIHLGSVYKVRSTVRSRSKA</sequence>
<reference evidence="1" key="1">
    <citation type="submission" date="2017-04" db="EMBL/GenBank/DDBJ databases">
        <title>Unveiling RNA virosphere associated with marine microorganisms.</title>
        <authorList>
            <person name="Urayama S."/>
            <person name="Takaki Y."/>
            <person name="Nishi S."/>
            <person name="Yoshida Y."/>
            <person name="Deguchi S."/>
            <person name="Takai K."/>
            <person name="Nunoura T."/>
        </authorList>
    </citation>
    <scope>NUCLEOTIDE SEQUENCE</scope>
</reference>
<name>A0A2V0RAF0_9ZZZZ</name>
<comment type="caution">
    <text evidence="1">The sequence shown here is derived from an EMBL/GenBank/DDBJ whole genome shotgun (WGS) entry which is preliminary data.</text>
</comment>
<organism evidence="1">
    <name type="scientific">viral metagenome</name>
    <dbReference type="NCBI Taxonomy" id="1070528"/>
    <lineage>
        <taxon>unclassified sequences</taxon>
        <taxon>metagenomes</taxon>
        <taxon>organismal metagenomes</taxon>
    </lineage>
</organism>
<accession>A0A2V0RAF0</accession>